<gene>
    <name evidence="3" type="ORF">TS85_12490</name>
</gene>
<evidence type="ECO:0000313" key="4">
    <source>
        <dbReference type="Proteomes" id="UP000032300"/>
    </source>
</evidence>
<keyword evidence="2" id="KW-1133">Transmembrane helix</keyword>
<dbReference type="KEGG" id="sphi:TS85_12490"/>
<evidence type="ECO:0000313" key="3">
    <source>
        <dbReference type="EMBL" id="AJP72427.1"/>
    </source>
</evidence>
<keyword evidence="2" id="KW-0812">Transmembrane</keyword>
<reference evidence="3 4" key="1">
    <citation type="journal article" date="2015" name="Int. J. Syst. Evol. Microbiol.">
        <title>Sphingomonas hengshuiensis sp. nov., isolated from lake wetland.</title>
        <authorList>
            <person name="Wei S."/>
            <person name="Wang T."/>
            <person name="Liu H."/>
            <person name="Zhang C."/>
            <person name="Guo J."/>
            <person name="Wang Q."/>
            <person name="Liang K."/>
            <person name="Zhang Z."/>
        </authorList>
    </citation>
    <scope>NUCLEOTIDE SEQUENCE [LARGE SCALE GENOMIC DNA]</scope>
    <source>
        <strain evidence="3 4">WHSC-8</strain>
    </source>
</reference>
<accession>A0A7U4J937</accession>
<feature type="transmembrane region" description="Helical" evidence="2">
    <location>
        <begin position="36"/>
        <end position="54"/>
    </location>
</feature>
<name>A0A7U4J937_9SPHN</name>
<dbReference type="Proteomes" id="UP000032300">
    <property type="component" value="Chromosome"/>
</dbReference>
<sequence length="254" mass="26888">MIVIWTFVLSFVLCAIGGLLVIFERWTPRNPAVGKWLVRGVIVSMVGAVVGFGVKQFPGDSGNVTGPIGAEAAPATPASPRVAEPPEPAPTDTAATPTPAPALPVTPPVTPDVPPDSGPPAEVADWATATLGPRPTLAEIDAHPYPTCVEDMQAAADTALPEDSAACVRALDRYHLKYVLGYYTRKQPYAVQLDLQEQRMRAAGAGGDAAPRYAYVVAEIARLNGAEWDRVQALDQRLRGDRTACARRGCRPAA</sequence>
<keyword evidence="2" id="KW-0472">Membrane</keyword>
<protein>
    <submittedName>
        <fullName evidence="3">Uncharacterized protein</fullName>
    </submittedName>
</protein>
<evidence type="ECO:0000256" key="2">
    <source>
        <dbReference type="SAM" id="Phobius"/>
    </source>
</evidence>
<feature type="region of interest" description="Disordered" evidence="1">
    <location>
        <begin position="65"/>
        <end position="124"/>
    </location>
</feature>
<keyword evidence="4" id="KW-1185">Reference proteome</keyword>
<organism evidence="3 4">
    <name type="scientific">Sphingomonas hengshuiensis</name>
    <dbReference type="NCBI Taxonomy" id="1609977"/>
    <lineage>
        <taxon>Bacteria</taxon>
        <taxon>Pseudomonadati</taxon>
        <taxon>Pseudomonadota</taxon>
        <taxon>Alphaproteobacteria</taxon>
        <taxon>Sphingomonadales</taxon>
        <taxon>Sphingomonadaceae</taxon>
        <taxon>Sphingomonas</taxon>
    </lineage>
</organism>
<proteinExistence type="predicted"/>
<feature type="transmembrane region" description="Helical" evidence="2">
    <location>
        <begin position="6"/>
        <end position="24"/>
    </location>
</feature>
<reference evidence="3 4" key="2">
    <citation type="submission" date="2015-02" db="EMBL/GenBank/DDBJ databases">
        <title>The complete genome of Sphingomonas hengshuiensis sp. WHSC-8 isolated from soil of Hengshui Lake.</title>
        <authorList>
            <person name="Wei S."/>
            <person name="Guo J."/>
            <person name="Su C."/>
            <person name="Wu R."/>
            <person name="Zhang Z."/>
            <person name="Liang K."/>
            <person name="Li H."/>
            <person name="Wang T."/>
            <person name="Liu H."/>
            <person name="Zhang C."/>
            <person name="Li Z."/>
            <person name="Wang Q."/>
            <person name="Meng J."/>
        </authorList>
    </citation>
    <scope>NUCLEOTIDE SEQUENCE [LARGE SCALE GENOMIC DNA]</scope>
    <source>
        <strain evidence="3 4">WHSC-8</strain>
    </source>
</reference>
<dbReference type="EMBL" id="CP010836">
    <property type="protein sequence ID" value="AJP72427.1"/>
    <property type="molecule type" value="Genomic_DNA"/>
</dbReference>
<dbReference type="AlphaFoldDB" id="A0A7U4J937"/>
<evidence type="ECO:0000256" key="1">
    <source>
        <dbReference type="SAM" id="MobiDB-lite"/>
    </source>
</evidence>
<feature type="compositionally biased region" description="Pro residues" evidence="1">
    <location>
        <begin position="98"/>
        <end position="118"/>
    </location>
</feature>